<evidence type="ECO:0000256" key="3">
    <source>
        <dbReference type="ARBA" id="ARBA00023015"/>
    </source>
</evidence>
<evidence type="ECO:0000313" key="13">
    <source>
        <dbReference type="EMBL" id="CAF2066228.1"/>
    </source>
</evidence>
<gene>
    <name evidence="9" type="ORF">CJN711_LOCUS29310</name>
    <name evidence="10" type="ORF">KQP761_LOCUS22358</name>
    <name evidence="12" type="ORF">MBJ925_LOCUS13920</name>
    <name evidence="15" type="ORF">OVN521_LOCUS3845</name>
    <name evidence="14" type="ORF">UXM345_LOCUS3843</name>
    <name evidence="13" type="ORF">WKI299_LOCUS13136</name>
    <name evidence="11" type="ORF">XDN619_LOCUS150</name>
</gene>
<feature type="compositionally biased region" description="Polar residues" evidence="7">
    <location>
        <begin position="128"/>
        <end position="138"/>
    </location>
</feature>
<feature type="region of interest" description="Disordered" evidence="7">
    <location>
        <begin position="218"/>
        <end position="245"/>
    </location>
</feature>
<evidence type="ECO:0000313" key="14">
    <source>
        <dbReference type="EMBL" id="CAF3784050.1"/>
    </source>
</evidence>
<feature type="region of interest" description="Disordered" evidence="7">
    <location>
        <begin position="112"/>
        <end position="162"/>
    </location>
</feature>
<sequence length="379" mass="43709">MSTTPTAITTKKEKNEDQFELEQQFVLRMPPGEHASRLHDLIECGEEKIRERLFIDLNPERRRGRVKFDDTVFKATLYDLPCVTETYKTFDRKTLYKIADVAQVLVCRLPGDLSSSDDDDDDDETGKRSNTNATTISDGGNEKKKKEKDKEKKFQWPHGLTPPLKNVRKRRFRKVARQKTQDRDEMEQEVRRLFRADNEAVDVKWEVIDDDQEIEVHKPIDKDPPEHTDLFGGAVSESDEEETSQKDIVERHPAAHSVDQRMDFEGLFSGDMCELSNMDAASQRNPIEEDNTSQSNWQQHDDLNLDENTATGGLSEETRTKLDECQNELDRLNAEKANINARLTGMNNPGLRNLLITKMNSIQSEIERAQMEYDQLSTM</sequence>
<evidence type="ECO:0000313" key="10">
    <source>
        <dbReference type="EMBL" id="CAF1601675.1"/>
    </source>
</evidence>
<evidence type="ECO:0000256" key="6">
    <source>
        <dbReference type="SAM" id="Coils"/>
    </source>
</evidence>
<dbReference type="Proteomes" id="UP000663842">
    <property type="component" value="Unassembled WGS sequence"/>
</dbReference>
<dbReference type="Proteomes" id="UP000663866">
    <property type="component" value="Unassembled WGS sequence"/>
</dbReference>
<accession>A0A819BMD8</accession>
<dbReference type="EMBL" id="CAJOBF010000256">
    <property type="protein sequence ID" value="CAF3784050.1"/>
    <property type="molecule type" value="Genomic_DNA"/>
</dbReference>
<organism evidence="15 16">
    <name type="scientific">Rotaria magnacalcarata</name>
    <dbReference type="NCBI Taxonomy" id="392030"/>
    <lineage>
        <taxon>Eukaryota</taxon>
        <taxon>Metazoa</taxon>
        <taxon>Spiralia</taxon>
        <taxon>Gnathifera</taxon>
        <taxon>Rotifera</taxon>
        <taxon>Eurotatoria</taxon>
        <taxon>Bdelloidea</taxon>
        <taxon>Philodinida</taxon>
        <taxon>Philodinidae</taxon>
        <taxon>Rotaria</taxon>
    </lineage>
</organism>
<dbReference type="Pfam" id="PF04658">
    <property type="entry name" value="TAFII55_N"/>
    <property type="match status" value="1"/>
</dbReference>
<evidence type="ECO:0000259" key="8">
    <source>
        <dbReference type="SMART" id="SM01370"/>
    </source>
</evidence>
<evidence type="ECO:0000313" key="12">
    <source>
        <dbReference type="EMBL" id="CAF2055239.1"/>
    </source>
</evidence>
<keyword evidence="4" id="KW-0804">Transcription</keyword>
<dbReference type="Proteomes" id="UP000663855">
    <property type="component" value="Unassembled WGS sequence"/>
</dbReference>
<protein>
    <recommendedName>
        <fullName evidence="8">TAFII55 protein conserved region domain-containing protein</fullName>
    </recommendedName>
</protein>
<reference evidence="15" key="1">
    <citation type="submission" date="2021-02" db="EMBL/GenBank/DDBJ databases">
        <authorList>
            <person name="Nowell W R."/>
        </authorList>
    </citation>
    <scope>NUCLEOTIDE SEQUENCE</scope>
</reference>
<dbReference type="PANTHER" id="PTHR12228:SF0">
    <property type="entry name" value="TATA-BOX BINDING PROTEIN ASSOCIATED FACTOR 7"/>
    <property type="match status" value="1"/>
</dbReference>
<dbReference type="InterPro" id="IPR006751">
    <property type="entry name" value="TAFII55_prot_cons_reg"/>
</dbReference>
<dbReference type="Proteomes" id="UP000663824">
    <property type="component" value="Unassembled WGS sequence"/>
</dbReference>
<evidence type="ECO:0000313" key="11">
    <source>
        <dbReference type="EMBL" id="CAF1937394.1"/>
    </source>
</evidence>
<dbReference type="AlphaFoldDB" id="A0A819BMD8"/>
<dbReference type="Proteomes" id="UP000663834">
    <property type="component" value="Unassembled WGS sequence"/>
</dbReference>
<dbReference type="GO" id="GO:0005669">
    <property type="term" value="C:transcription factor TFIID complex"/>
    <property type="evidence" value="ECO:0007669"/>
    <property type="project" value="InterPro"/>
</dbReference>
<evidence type="ECO:0000256" key="4">
    <source>
        <dbReference type="ARBA" id="ARBA00023163"/>
    </source>
</evidence>
<dbReference type="CDD" id="cd08047">
    <property type="entry name" value="TAF7"/>
    <property type="match status" value="1"/>
</dbReference>
<dbReference type="EMBL" id="CAJNOV010013916">
    <property type="protein sequence ID" value="CAF1535174.1"/>
    <property type="molecule type" value="Genomic_DNA"/>
</dbReference>
<dbReference type="EMBL" id="CAJNRE010006450">
    <property type="protein sequence ID" value="CAF2055239.1"/>
    <property type="molecule type" value="Genomic_DNA"/>
</dbReference>
<feature type="domain" description="TAFII55 protein conserved region" evidence="8">
    <location>
        <begin position="21"/>
        <end position="202"/>
    </location>
</feature>
<evidence type="ECO:0000256" key="5">
    <source>
        <dbReference type="ARBA" id="ARBA00023242"/>
    </source>
</evidence>
<dbReference type="GO" id="GO:0051123">
    <property type="term" value="P:RNA polymerase II preinitiation complex assembly"/>
    <property type="evidence" value="ECO:0007669"/>
    <property type="project" value="TreeGrafter"/>
</dbReference>
<name>A0A819BMD8_9BILA</name>
<feature type="compositionally biased region" description="Basic and acidic residues" evidence="7">
    <location>
        <begin position="218"/>
        <end position="229"/>
    </location>
</feature>
<dbReference type="PANTHER" id="PTHR12228">
    <property type="entry name" value="TRANSCRIPTION INITIATION FACTOR TFIID 55 KD SUBUNIT-RELATED"/>
    <property type="match status" value="1"/>
</dbReference>
<evidence type="ECO:0000313" key="16">
    <source>
        <dbReference type="Proteomes" id="UP000663866"/>
    </source>
</evidence>
<proteinExistence type="inferred from homology"/>
<dbReference type="EMBL" id="CAJNOW010011737">
    <property type="protein sequence ID" value="CAF1601675.1"/>
    <property type="molecule type" value="Genomic_DNA"/>
</dbReference>
<evidence type="ECO:0000313" key="9">
    <source>
        <dbReference type="EMBL" id="CAF1535174.1"/>
    </source>
</evidence>
<comment type="caution">
    <text evidence="15">The sequence shown here is derived from an EMBL/GenBank/DDBJ whole genome shotgun (WGS) entry which is preliminary data.</text>
</comment>
<keyword evidence="6" id="KW-0175">Coiled coil</keyword>
<comment type="subcellular location">
    <subcellularLocation>
        <location evidence="1">Nucleus</location>
    </subcellularLocation>
</comment>
<evidence type="ECO:0000256" key="7">
    <source>
        <dbReference type="SAM" id="MobiDB-lite"/>
    </source>
</evidence>
<dbReference type="Proteomes" id="UP000663887">
    <property type="component" value="Unassembled WGS sequence"/>
</dbReference>
<feature type="region of interest" description="Disordered" evidence="7">
    <location>
        <begin position="285"/>
        <end position="319"/>
    </location>
</feature>
<dbReference type="OrthoDB" id="153872at2759"/>
<dbReference type="SMART" id="SM01370">
    <property type="entry name" value="TAFII55_N"/>
    <property type="match status" value="1"/>
</dbReference>
<dbReference type="Proteomes" id="UP000663856">
    <property type="component" value="Unassembled WGS sequence"/>
</dbReference>
<keyword evidence="3" id="KW-0805">Transcription regulation</keyword>
<feature type="compositionally biased region" description="Acidic residues" evidence="7">
    <location>
        <begin position="115"/>
        <end position="124"/>
    </location>
</feature>
<evidence type="ECO:0000256" key="1">
    <source>
        <dbReference type="ARBA" id="ARBA00004123"/>
    </source>
</evidence>
<evidence type="ECO:0000313" key="15">
    <source>
        <dbReference type="EMBL" id="CAF3800560.1"/>
    </source>
</evidence>
<feature type="compositionally biased region" description="Basic and acidic residues" evidence="7">
    <location>
        <begin position="140"/>
        <end position="154"/>
    </location>
</feature>
<dbReference type="EMBL" id="CAJNRG010000008">
    <property type="protein sequence ID" value="CAF1937394.1"/>
    <property type="molecule type" value="Genomic_DNA"/>
</dbReference>
<keyword evidence="16" id="KW-1185">Reference proteome</keyword>
<keyword evidence="5" id="KW-0539">Nucleus</keyword>
<dbReference type="GO" id="GO:0016251">
    <property type="term" value="F:RNA polymerase II general transcription initiation factor activity"/>
    <property type="evidence" value="ECO:0007669"/>
    <property type="project" value="TreeGrafter"/>
</dbReference>
<dbReference type="InterPro" id="IPR037817">
    <property type="entry name" value="TAF7"/>
</dbReference>
<evidence type="ECO:0000256" key="2">
    <source>
        <dbReference type="ARBA" id="ARBA00009368"/>
    </source>
</evidence>
<feature type="coiled-coil region" evidence="6">
    <location>
        <begin position="169"/>
        <end position="196"/>
    </location>
</feature>
<dbReference type="EMBL" id="CAJOBG010000342">
    <property type="protein sequence ID" value="CAF3800560.1"/>
    <property type="molecule type" value="Genomic_DNA"/>
</dbReference>
<dbReference type="EMBL" id="CAJNRF010004985">
    <property type="protein sequence ID" value="CAF2066228.1"/>
    <property type="molecule type" value="Genomic_DNA"/>
</dbReference>
<comment type="similarity">
    <text evidence="2">Belongs to the TAF7 family.</text>
</comment>